<evidence type="ECO:0000256" key="1">
    <source>
        <dbReference type="SAM" id="MobiDB-lite"/>
    </source>
</evidence>
<organism evidence="2 3">
    <name type="scientific">Taxus chinensis</name>
    <name type="common">Chinese yew</name>
    <name type="synonym">Taxus wallichiana var. chinensis</name>
    <dbReference type="NCBI Taxonomy" id="29808"/>
    <lineage>
        <taxon>Eukaryota</taxon>
        <taxon>Viridiplantae</taxon>
        <taxon>Streptophyta</taxon>
        <taxon>Embryophyta</taxon>
        <taxon>Tracheophyta</taxon>
        <taxon>Spermatophyta</taxon>
        <taxon>Pinopsida</taxon>
        <taxon>Pinidae</taxon>
        <taxon>Conifers II</taxon>
        <taxon>Cupressales</taxon>
        <taxon>Taxaceae</taxon>
        <taxon>Taxus</taxon>
    </lineage>
</organism>
<reference evidence="2 3" key="1">
    <citation type="journal article" date="2021" name="Nat. Plants">
        <title>The Taxus genome provides insights into paclitaxel biosynthesis.</title>
        <authorList>
            <person name="Xiong X."/>
            <person name="Gou J."/>
            <person name="Liao Q."/>
            <person name="Li Y."/>
            <person name="Zhou Q."/>
            <person name="Bi G."/>
            <person name="Li C."/>
            <person name="Du R."/>
            <person name="Wang X."/>
            <person name="Sun T."/>
            <person name="Guo L."/>
            <person name="Liang H."/>
            <person name="Lu P."/>
            <person name="Wu Y."/>
            <person name="Zhang Z."/>
            <person name="Ro D.K."/>
            <person name="Shang Y."/>
            <person name="Huang S."/>
            <person name="Yan J."/>
        </authorList>
    </citation>
    <scope>NUCLEOTIDE SEQUENCE [LARGE SCALE GENOMIC DNA]</scope>
    <source>
        <strain evidence="2">Ta-2019</strain>
    </source>
</reference>
<protein>
    <submittedName>
        <fullName evidence="2">Uncharacterized protein</fullName>
    </submittedName>
</protein>
<feature type="non-terminal residue" evidence="2">
    <location>
        <position position="109"/>
    </location>
</feature>
<feature type="compositionally biased region" description="Polar residues" evidence="1">
    <location>
        <begin position="38"/>
        <end position="48"/>
    </location>
</feature>
<name>A0AA38CNA1_TAXCH</name>
<sequence length="109" mass="11818">MLKNIVQEMVDAGDITLDNPNAPANRNLKIFNKPFPNHASNSNTNQDTSAEEKSVHEIHAIFNSQPRASIEEILNQASSPTQGFSPPSPSSGQEDSPAIPLPIKELTTQ</sequence>
<accession>A0AA38CNA1</accession>
<feature type="region of interest" description="Disordered" evidence="1">
    <location>
        <begin position="27"/>
        <end position="109"/>
    </location>
</feature>
<dbReference type="AlphaFoldDB" id="A0AA38CNA1"/>
<comment type="caution">
    <text evidence="2">The sequence shown here is derived from an EMBL/GenBank/DDBJ whole genome shotgun (WGS) entry which is preliminary data.</text>
</comment>
<dbReference type="EMBL" id="JAHRHJ020000008">
    <property type="protein sequence ID" value="KAH9303765.1"/>
    <property type="molecule type" value="Genomic_DNA"/>
</dbReference>
<proteinExistence type="predicted"/>
<gene>
    <name evidence="2" type="ORF">KI387_008169</name>
</gene>
<feature type="compositionally biased region" description="Low complexity" evidence="1">
    <location>
        <begin position="78"/>
        <end position="93"/>
    </location>
</feature>
<feature type="compositionally biased region" description="Basic and acidic residues" evidence="1">
    <location>
        <begin position="50"/>
        <end position="59"/>
    </location>
</feature>
<keyword evidence="3" id="KW-1185">Reference proteome</keyword>
<dbReference type="Proteomes" id="UP000824469">
    <property type="component" value="Unassembled WGS sequence"/>
</dbReference>
<evidence type="ECO:0000313" key="3">
    <source>
        <dbReference type="Proteomes" id="UP000824469"/>
    </source>
</evidence>
<evidence type="ECO:0000313" key="2">
    <source>
        <dbReference type="EMBL" id="KAH9303765.1"/>
    </source>
</evidence>